<keyword evidence="2" id="KW-1185">Reference proteome</keyword>
<protein>
    <submittedName>
        <fullName evidence="1">Uncharacterized protein</fullName>
    </submittedName>
</protein>
<dbReference type="EMBL" id="JAODUP010000387">
    <property type="protein sequence ID" value="KAK2150815.1"/>
    <property type="molecule type" value="Genomic_DNA"/>
</dbReference>
<reference evidence="1" key="1">
    <citation type="journal article" date="2023" name="Mol. Biol. Evol.">
        <title>Third-Generation Sequencing Reveals the Adaptive Role of the Epigenome in Three Deep-Sea Polychaetes.</title>
        <authorList>
            <person name="Perez M."/>
            <person name="Aroh O."/>
            <person name="Sun Y."/>
            <person name="Lan Y."/>
            <person name="Juniper S.K."/>
            <person name="Young C.R."/>
            <person name="Angers B."/>
            <person name="Qian P.Y."/>
        </authorList>
    </citation>
    <scope>NUCLEOTIDE SEQUENCE</scope>
    <source>
        <strain evidence="1">P08H-3</strain>
    </source>
</reference>
<evidence type="ECO:0000313" key="2">
    <source>
        <dbReference type="Proteomes" id="UP001208570"/>
    </source>
</evidence>
<dbReference type="Proteomes" id="UP001208570">
    <property type="component" value="Unassembled WGS sequence"/>
</dbReference>
<gene>
    <name evidence="1" type="ORF">LSH36_387g02078</name>
</gene>
<name>A0AAD9JEC5_9ANNE</name>
<dbReference type="AlphaFoldDB" id="A0AAD9JEC5"/>
<sequence length="172" mass="19376">MSPTCKQTHNDASDIDAEVSLQLSHEVHDHVQDEGDQKEEVCNYDESLDGRIYPTAATASDVETFASNGHGEEMQLETKYYKHERATIVIDTHHVRSLAETKTRTKLRWNMCDTGKEKTDVLAMNRPDSAVSWNVRLVAEGSPDRGSRAAMVLMWRLVHSSINSGHDGYVFE</sequence>
<accession>A0AAD9JEC5</accession>
<evidence type="ECO:0000313" key="1">
    <source>
        <dbReference type="EMBL" id="KAK2150815.1"/>
    </source>
</evidence>
<proteinExistence type="predicted"/>
<comment type="caution">
    <text evidence="1">The sequence shown here is derived from an EMBL/GenBank/DDBJ whole genome shotgun (WGS) entry which is preliminary data.</text>
</comment>
<organism evidence="1 2">
    <name type="scientific">Paralvinella palmiformis</name>
    <dbReference type="NCBI Taxonomy" id="53620"/>
    <lineage>
        <taxon>Eukaryota</taxon>
        <taxon>Metazoa</taxon>
        <taxon>Spiralia</taxon>
        <taxon>Lophotrochozoa</taxon>
        <taxon>Annelida</taxon>
        <taxon>Polychaeta</taxon>
        <taxon>Sedentaria</taxon>
        <taxon>Canalipalpata</taxon>
        <taxon>Terebellida</taxon>
        <taxon>Terebelliformia</taxon>
        <taxon>Alvinellidae</taxon>
        <taxon>Paralvinella</taxon>
    </lineage>
</organism>